<evidence type="ECO:0000256" key="1">
    <source>
        <dbReference type="ARBA" id="ARBA00022503"/>
    </source>
</evidence>
<dbReference type="InterPro" id="IPR050178">
    <property type="entry name" value="AspA/AstE_fam"/>
</dbReference>
<evidence type="ECO:0000259" key="8">
    <source>
        <dbReference type="Pfam" id="PF24827"/>
    </source>
</evidence>
<dbReference type="EC" id="3.5.1.96" evidence="5 6"/>
<keyword evidence="1 5" id="KW-0056">Arginine metabolism</keyword>
<dbReference type="PANTHER" id="PTHR15162">
    <property type="entry name" value="ASPARTOACYLASE"/>
    <property type="match status" value="1"/>
</dbReference>
<dbReference type="InterPro" id="IPR055438">
    <property type="entry name" value="AstE_AspA_cat"/>
</dbReference>
<keyword evidence="3 5" id="KW-0378">Hydrolase</keyword>
<proteinExistence type="inferred from homology"/>
<keyword evidence="4 5" id="KW-0862">Zinc</keyword>
<dbReference type="Pfam" id="PF04952">
    <property type="entry name" value="AstE_AspA_hybrid"/>
    <property type="match status" value="1"/>
</dbReference>
<dbReference type="HAMAP" id="MF_00767">
    <property type="entry name" value="Arg_catab_AstE"/>
    <property type="match status" value="1"/>
</dbReference>
<dbReference type="CDD" id="cd03855">
    <property type="entry name" value="M14_ASTE"/>
    <property type="match status" value="1"/>
</dbReference>
<evidence type="ECO:0000256" key="3">
    <source>
        <dbReference type="ARBA" id="ARBA00022801"/>
    </source>
</evidence>
<feature type="domain" description="Succinylglutamate desuccinylase/Aspartoacylase catalytic" evidence="8">
    <location>
        <begin position="43"/>
        <end position="235"/>
    </location>
</feature>
<organism evidence="9 10">
    <name type="scientific">Chitinimonas prasina</name>
    <dbReference type="NCBI Taxonomy" id="1434937"/>
    <lineage>
        <taxon>Bacteria</taxon>
        <taxon>Pseudomonadati</taxon>
        <taxon>Pseudomonadota</taxon>
        <taxon>Betaproteobacteria</taxon>
        <taxon>Neisseriales</taxon>
        <taxon>Chitinibacteraceae</taxon>
        <taxon>Chitinimonas</taxon>
    </lineage>
</organism>
<evidence type="ECO:0000313" key="10">
    <source>
        <dbReference type="Proteomes" id="UP001156706"/>
    </source>
</evidence>
<dbReference type="NCBIfam" id="TIGR03242">
    <property type="entry name" value="arg_catab_astE"/>
    <property type="match status" value="1"/>
</dbReference>
<dbReference type="Pfam" id="PF24827">
    <property type="entry name" value="AstE_AspA_cat"/>
    <property type="match status" value="1"/>
</dbReference>
<evidence type="ECO:0000259" key="7">
    <source>
        <dbReference type="Pfam" id="PF04952"/>
    </source>
</evidence>
<comment type="similarity">
    <text evidence="5">Belongs to the AspA/AstE family. Succinylglutamate desuccinylase subfamily.</text>
</comment>
<feature type="binding site" evidence="5">
    <location>
        <position position="54"/>
    </location>
    <ligand>
        <name>Zn(2+)</name>
        <dbReference type="ChEBI" id="CHEBI:29105"/>
    </ligand>
</feature>
<evidence type="ECO:0000256" key="5">
    <source>
        <dbReference type="HAMAP-Rule" id="MF_00767"/>
    </source>
</evidence>
<sequence>MDYLADLLAGRLPQLPASLAQGTRLSLLGEGLLAIEPAAPAFDVLISSGIHGNETAPVELMAKLLQALLDGQLRAQARLLFAFGNPEAMRRNERYLDDDLNRLFGKPSSVTGQGPAACRARELEGVCRDFFAGSADRWKLHYDLHTAIRGSRIEKFAIYPYPHEQAFDATEIARLGACGIEAVLLQSAASPTFSYYTRRHCGAHGFTLELGKARPFGQNACVNLDRLEAELRRLIQGQRLDHFGADGQPALFKVAREVVKHSDAFALHLEDAVENFTELAPGYVLAEDGDYRFVVEEQGARIVFPNRKVKNGLRAGLLVVPAALP</sequence>
<dbReference type="InterPro" id="IPR016681">
    <property type="entry name" value="SuccinylGlu_desuccinylase"/>
</dbReference>
<comment type="function">
    <text evidence="5">Transforms N(2)-succinylglutamate into succinate and glutamate.</text>
</comment>
<dbReference type="EMBL" id="BSOG01000002">
    <property type="protein sequence ID" value="GLR13123.1"/>
    <property type="molecule type" value="Genomic_DNA"/>
</dbReference>
<protein>
    <recommendedName>
        <fullName evidence="5 6">Succinylglutamate desuccinylase</fullName>
        <ecNumber evidence="5 6">3.5.1.96</ecNumber>
    </recommendedName>
</protein>
<keyword evidence="10" id="KW-1185">Reference proteome</keyword>
<evidence type="ECO:0000256" key="2">
    <source>
        <dbReference type="ARBA" id="ARBA00022723"/>
    </source>
</evidence>
<comment type="caution">
    <text evidence="9">The sequence shown here is derived from an EMBL/GenBank/DDBJ whole genome shotgun (WGS) entry which is preliminary data.</text>
</comment>
<dbReference type="PANTHER" id="PTHR15162:SF7">
    <property type="entry name" value="SUCCINYLGLUTAMATE DESUCCINYLASE"/>
    <property type="match status" value="1"/>
</dbReference>
<evidence type="ECO:0000256" key="4">
    <source>
        <dbReference type="ARBA" id="ARBA00022833"/>
    </source>
</evidence>
<accession>A0ABQ5YF51</accession>
<comment type="catalytic activity">
    <reaction evidence="5">
        <text>N-succinyl-L-glutamate + H2O = L-glutamate + succinate</text>
        <dbReference type="Rhea" id="RHEA:15169"/>
        <dbReference type="ChEBI" id="CHEBI:15377"/>
        <dbReference type="ChEBI" id="CHEBI:29985"/>
        <dbReference type="ChEBI" id="CHEBI:30031"/>
        <dbReference type="ChEBI" id="CHEBI:58763"/>
        <dbReference type="EC" id="3.5.1.96"/>
    </reaction>
</comment>
<feature type="binding site" evidence="5">
    <location>
        <position position="145"/>
    </location>
    <ligand>
        <name>Zn(2+)</name>
        <dbReference type="ChEBI" id="CHEBI:29105"/>
    </ligand>
</feature>
<comment type="cofactor">
    <cofactor evidence="5">
        <name>Zn(2+)</name>
        <dbReference type="ChEBI" id="CHEBI:29105"/>
    </cofactor>
    <text evidence="5">Binds 1 zinc ion per subunit.</text>
</comment>
<dbReference type="Proteomes" id="UP001156706">
    <property type="component" value="Unassembled WGS sequence"/>
</dbReference>
<gene>
    <name evidence="9" type="primary">astE_2</name>
    <name evidence="5" type="synonym">astE</name>
    <name evidence="9" type="ORF">GCM10007907_19130</name>
</gene>
<dbReference type="InterPro" id="IPR007036">
    <property type="entry name" value="Aste_AspA_hybrid_dom"/>
</dbReference>
<evidence type="ECO:0000313" key="9">
    <source>
        <dbReference type="EMBL" id="GLR13123.1"/>
    </source>
</evidence>
<reference evidence="10" key="1">
    <citation type="journal article" date="2019" name="Int. J. Syst. Evol. Microbiol.">
        <title>The Global Catalogue of Microorganisms (GCM) 10K type strain sequencing project: providing services to taxonomists for standard genome sequencing and annotation.</title>
        <authorList>
            <consortium name="The Broad Institute Genomics Platform"/>
            <consortium name="The Broad Institute Genome Sequencing Center for Infectious Disease"/>
            <person name="Wu L."/>
            <person name="Ma J."/>
        </authorList>
    </citation>
    <scope>NUCLEOTIDE SEQUENCE [LARGE SCALE GENOMIC DNA]</scope>
    <source>
        <strain evidence="10">NBRC 110044</strain>
    </source>
</reference>
<feature type="active site" evidence="5">
    <location>
        <position position="209"/>
    </location>
</feature>
<name>A0ABQ5YF51_9NEIS</name>
<dbReference type="Gene3D" id="3.40.630.10">
    <property type="entry name" value="Zn peptidases"/>
    <property type="match status" value="1"/>
</dbReference>
<feature type="binding site" evidence="5">
    <location>
        <position position="51"/>
    </location>
    <ligand>
        <name>Zn(2+)</name>
        <dbReference type="ChEBI" id="CHEBI:29105"/>
    </ligand>
</feature>
<comment type="pathway">
    <text evidence="5">Amino-acid degradation; L-arginine degradation via AST pathway; L-glutamate and succinate from L-arginine: step 5/5.</text>
</comment>
<evidence type="ECO:0000256" key="6">
    <source>
        <dbReference type="NCBIfam" id="TIGR03242"/>
    </source>
</evidence>
<feature type="domain" description="AstE/AspA barrel-sandwich hybrid" evidence="7">
    <location>
        <begin position="249"/>
        <end position="321"/>
    </location>
</feature>
<dbReference type="SUPFAM" id="SSF53187">
    <property type="entry name" value="Zn-dependent exopeptidases"/>
    <property type="match status" value="1"/>
</dbReference>
<dbReference type="RefSeq" id="WP_284196234.1">
    <property type="nucleotide sequence ID" value="NZ_BSOG01000002.1"/>
</dbReference>
<dbReference type="NCBIfam" id="NF003706">
    <property type="entry name" value="PRK05324.1"/>
    <property type="match status" value="1"/>
</dbReference>
<keyword evidence="2 5" id="KW-0479">Metal-binding</keyword>